<keyword evidence="2" id="KW-0812">Transmembrane</keyword>
<dbReference type="PANTHER" id="PTHR34188">
    <property type="entry name" value="OS01G0299500 PROTEIN"/>
    <property type="match status" value="1"/>
</dbReference>
<dbReference type="PANTHER" id="PTHR34188:SF5">
    <property type="entry name" value="OS05G0131900 PROTEIN"/>
    <property type="match status" value="1"/>
</dbReference>
<feature type="region of interest" description="Disordered" evidence="1">
    <location>
        <begin position="1"/>
        <end position="37"/>
    </location>
</feature>
<keyword evidence="4" id="KW-1185">Reference proteome</keyword>
<reference evidence="3 4" key="1">
    <citation type="journal article" date="2024" name="G3 (Bethesda)">
        <title>Genome assembly of Hibiscus sabdariffa L. provides insights into metabolisms of medicinal natural products.</title>
        <authorList>
            <person name="Kim T."/>
        </authorList>
    </citation>
    <scope>NUCLEOTIDE SEQUENCE [LARGE SCALE GENOMIC DNA]</scope>
    <source>
        <strain evidence="3">TK-2024</strain>
        <tissue evidence="3">Old leaves</tissue>
    </source>
</reference>
<comment type="caution">
    <text evidence="3">The sequence shown here is derived from an EMBL/GenBank/DDBJ whole genome shotgun (WGS) entry which is preliminary data.</text>
</comment>
<evidence type="ECO:0008006" key="5">
    <source>
        <dbReference type="Google" id="ProtNLM"/>
    </source>
</evidence>
<feature type="transmembrane region" description="Helical" evidence="2">
    <location>
        <begin position="161"/>
        <end position="187"/>
    </location>
</feature>
<feature type="region of interest" description="Disordered" evidence="1">
    <location>
        <begin position="106"/>
        <end position="128"/>
    </location>
</feature>
<organism evidence="3 4">
    <name type="scientific">Hibiscus sabdariffa</name>
    <name type="common">roselle</name>
    <dbReference type="NCBI Taxonomy" id="183260"/>
    <lineage>
        <taxon>Eukaryota</taxon>
        <taxon>Viridiplantae</taxon>
        <taxon>Streptophyta</taxon>
        <taxon>Embryophyta</taxon>
        <taxon>Tracheophyta</taxon>
        <taxon>Spermatophyta</taxon>
        <taxon>Magnoliopsida</taxon>
        <taxon>eudicotyledons</taxon>
        <taxon>Gunneridae</taxon>
        <taxon>Pentapetalae</taxon>
        <taxon>rosids</taxon>
        <taxon>malvids</taxon>
        <taxon>Malvales</taxon>
        <taxon>Malvaceae</taxon>
        <taxon>Malvoideae</taxon>
        <taxon>Hibiscus</taxon>
    </lineage>
</organism>
<feature type="region of interest" description="Disordered" evidence="1">
    <location>
        <begin position="228"/>
        <end position="255"/>
    </location>
</feature>
<keyword evidence="2" id="KW-0472">Membrane</keyword>
<proteinExistence type="predicted"/>
<keyword evidence="2" id="KW-1133">Transmembrane helix</keyword>
<gene>
    <name evidence="3" type="ORF">V6N12_059115</name>
</gene>
<name>A0ABR2EU42_9ROSI</name>
<evidence type="ECO:0000313" key="3">
    <source>
        <dbReference type="EMBL" id="KAK8565557.1"/>
    </source>
</evidence>
<evidence type="ECO:0000256" key="1">
    <source>
        <dbReference type="SAM" id="MobiDB-lite"/>
    </source>
</evidence>
<dbReference type="EMBL" id="JBBPBM010000010">
    <property type="protein sequence ID" value="KAK8565557.1"/>
    <property type="molecule type" value="Genomic_DNA"/>
</dbReference>
<protein>
    <recommendedName>
        <fullName evidence="5">Transmembrane protein</fullName>
    </recommendedName>
</protein>
<evidence type="ECO:0000256" key="2">
    <source>
        <dbReference type="SAM" id="Phobius"/>
    </source>
</evidence>
<feature type="compositionally biased region" description="Basic and acidic residues" evidence="1">
    <location>
        <begin position="1"/>
        <end position="12"/>
    </location>
</feature>
<sequence length="255" mass="27961">MDRSYLKERDIEVDIESGGTTSEDERTKGDHGSSSLRTKRTFSKVWSDLLSFDGLGKGKCGINSCGNASSFGSAEVENMEFLVDKSSEGEENRELMALVEKSIAEDKCKKTNSRKPPKPPRPPKGPLLDAADQELVREIAELAMRKRARMKRIKAMKKMKAAKAAASSNSSLSAMVITIVFCLVMLFQGICYRRGANVAIHGSPAPAVGSSESLISVQFYGNFPTIEKHDRDPPSLVEQRVSGSVPREETMEVAR</sequence>
<evidence type="ECO:0000313" key="4">
    <source>
        <dbReference type="Proteomes" id="UP001472677"/>
    </source>
</evidence>
<accession>A0ABR2EU42</accession>
<feature type="compositionally biased region" description="Basic and acidic residues" evidence="1">
    <location>
        <begin position="246"/>
        <end position="255"/>
    </location>
</feature>
<dbReference type="Proteomes" id="UP001472677">
    <property type="component" value="Unassembled WGS sequence"/>
</dbReference>